<reference evidence="3" key="1">
    <citation type="journal article" date="2014" name="Science">
        <title>Nonhuman genetics. Genomic basis for the convergent evolution of electric organs.</title>
        <authorList>
            <person name="Gallant J.R."/>
            <person name="Traeger L.L."/>
            <person name="Volkening J.D."/>
            <person name="Moffett H."/>
            <person name="Chen P.H."/>
            <person name="Novina C.D."/>
            <person name="Phillips G.N.Jr."/>
            <person name="Anand R."/>
            <person name="Wells G.B."/>
            <person name="Pinch M."/>
            <person name="Guth R."/>
            <person name="Unguez G.A."/>
            <person name="Albert J.S."/>
            <person name="Zakon H.H."/>
            <person name="Samanta M.P."/>
            <person name="Sussman M.R."/>
        </authorList>
    </citation>
    <scope>NUCLEOTIDE SEQUENCE [LARGE SCALE GENOMIC DNA]</scope>
</reference>
<dbReference type="InterPro" id="IPR043136">
    <property type="entry name" value="B30.2/SPRY_sf"/>
</dbReference>
<dbReference type="GO" id="GO:0016567">
    <property type="term" value="P:protein ubiquitination"/>
    <property type="evidence" value="ECO:0007669"/>
    <property type="project" value="UniProtKB-ARBA"/>
</dbReference>
<dbReference type="InterPro" id="IPR001870">
    <property type="entry name" value="B30.2/SPRY"/>
</dbReference>
<reference evidence="3" key="2">
    <citation type="journal article" date="2017" name="Sci. Adv.">
        <title>A tail of two voltages: Proteomic comparison of the three electric organs of the electric eel.</title>
        <authorList>
            <person name="Traeger L.L."/>
            <person name="Sabat G."/>
            <person name="Barrett-Wilt G.A."/>
            <person name="Wells G.B."/>
            <person name="Sussman M.R."/>
        </authorList>
    </citation>
    <scope>NUCLEOTIDE SEQUENCE [LARGE SCALE GENOMIC DNA]</scope>
</reference>
<dbReference type="SUPFAM" id="SSF49899">
    <property type="entry name" value="Concanavalin A-like lectins/glucanases"/>
    <property type="match status" value="1"/>
</dbReference>
<protein>
    <recommendedName>
        <fullName evidence="1">B30.2/SPRY domain-containing protein</fullName>
    </recommendedName>
</protein>
<evidence type="ECO:0000313" key="2">
    <source>
        <dbReference type="Ensembl" id="ENSEEEP00000023198.1"/>
    </source>
</evidence>
<dbReference type="AlphaFoldDB" id="A0A4W4FEB6"/>
<accession>A0A4W4FEB6</accession>
<dbReference type="PANTHER" id="PTHR12245:SF15">
    <property type="entry name" value="SPRY DOMAIN-CONTAINING SOCS BOX PROTEIN 2-LIKE ISOFORM X1"/>
    <property type="match status" value="1"/>
</dbReference>
<dbReference type="PANTHER" id="PTHR12245">
    <property type="entry name" value="SPRY DOMAIN CONTAINING SOCS BOX PROTEIN"/>
    <property type="match status" value="1"/>
</dbReference>
<dbReference type="Proteomes" id="UP000314983">
    <property type="component" value="Chromosome 22"/>
</dbReference>
<dbReference type="GO" id="GO:0019005">
    <property type="term" value="C:SCF ubiquitin ligase complex"/>
    <property type="evidence" value="ECO:0007669"/>
    <property type="project" value="TreeGrafter"/>
</dbReference>
<dbReference type="InterPro" id="IPR050672">
    <property type="entry name" value="FBXO45-Fsn/SPSB_families"/>
</dbReference>
<dbReference type="InterPro" id="IPR003877">
    <property type="entry name" value="SPRY_dom"/>
</dbReference>
<dbReference type="InterPro" id="IPR013320">
    <property type="entry name" value="ConA-like_dom_sf"/>
</dbReference>
<evidence type="ECO:0000313" key="3">
    <source>
        <dbReference type="Proteomes" id="UP000314983"/>
    </source>
</evidence>
<dbReference type="Gene3D" id="2.60.120.920">
    <property type="match status" value="1"/>
</dbReference>
<reference evidence="2" key="3">
    <citation type="submission" date="2020-05" db="EMBL/GenBank/DDBJ databases">
        <title>Electrophorus electricus (electric eel) genome, fEleEle1, primary haplotype.</title>
        <authorList>
            <person name="Myers G."/>
            <person name="Meyer A."/>
            <person name="Fedrigo O."/>
            <person name="Formenti G."/>
            <person name="Rhie A."/>
            <person name="Tracey A."/>
            <person name="Sims Y."/>
            <person name="Jarvis E.D."/>
        </authorList>
    </citation>
    <scope>NUCLEOTIDE SEQUENCE [LARGE SCALE GENOMIC DNA]</scope>
</reference>
<gene>
    <name evidence="2" type="primary">SPSB2</name>
</gene>
<keyword evidence="3" id="KW-1185">Reference proteome</keyword>
<dbReference type="OMA" id="WELLWSP"/>
<organism evidence="2 3">
    <name type="scientific">Electrophorus electricus</name>
    <name type="common">Electric eel</name>
    <name type="synonym">Gymnotus electricus</name>
    <dbReference type="NCBI Taxonomy" id="8005"/>
    <lineage>
        <taxon>Eukaryota</taxon>
        <taxon>Metazoa</taxon>
        <taxon>Chordata</taxon>
        <taxon>Craniata</taxon>
        <taxon>Vertebrata</taxon>
        <taxon>Euteleostomi</taxon>
        <taxon>Actinopterygii</taxon>
        <taxon>Neopterygii</taxon>
        <taxon>Teleostei</taxon>
        <taxon>Ostariophysi</taxon>
        <taxon>Gymnotiformes</taxon>
        <taxon>Gymnotoidei</taxon>
        <taxon>Gymnotidae</taxon>
        <taxon>Electrophorus</taxon>
    </lineage>
</organism>
<name>A0A4W4FEB6_ELEEL</name>
<feature type="domain" description="B30.2/SPRY" evidence="1">
    <location>
        <begin position="22"/>
        <end position="216"/>
    </location>
</feature>
<dbReference type="STRING" id="8005.ENSEEEP00000023198"/>
<dbReference type="Pfam" id="PF00622">
    <property type="entry name" value="SPRY"/>
    <property type="match status" value="1"/>
</dbReference>
<evidence type="ECO:0000259" key="1">
    <source>
        <dbReference type="PROSITE" id="PS50188"/>
    </source>
</evidence>
<reference evidence="2" key="4">
    <citation type="submission" date="2025-08" db="UniProtKB">
        <authorList>
            <consortium name="Ensembl"/>
        </authorList>
    </citation>
    <scope>IDENTIFICATION</scope>
</reference>
<dbReference type="SMART" id="SM00449">
    <property type="entry name" value="SPRY"/>
    <property type="match status" value="1"/>
</dbReference>
<reference evidence="2" key="5">
    <citation type="submission" date="2025-09" db="UniProtKB">
        <authorList>
            <consortium name="Ensembl"/>
        </authorList>
    </citation>
    <scope>IDENTIFICATION</scope>
</reference>
<sequence length="271" mass="29049">VWLGLENIPLSSSPFLPLSVVPPVRLAILLDMPPVAPGDLRSQWSPTHRSPNLCVCASGTSVCRPRVERSSDAAQSAVGVSTGLHVWQICWEEGQRGSHALVGVSTGKCLLQMSGYTALVGGDSCSWGWELSTCQLWHGGEKVGMYPAGGARQSLKVPERVLVVVDADAGMLGYVIGDCFLGEAFRDLPSGAELFPAVSCVWGGATIHLRYLNGLKREAPSLLSLSRLTVRQSLGWDKGTQTQCPALPLSLERLLLASDRTCSINERKTLL</sequence>
<proteinExistence type="predicted"/>
<dbReference type="GeneTree" id="ENSGT01030000234629"/>
<dbReference type="Ensembl" id="ENSEEET00000023457.2">
    <property type="protein sequence ID" value="ENSEEEP00000023198.1"/>
    <property type="gene ID" value="ENSEEEG00000011247.2"/>
</dbReference>
<dbReference type="GO" id="GO:0043161">
    <property type="term" value="P:proteasome-mediated ubiquitin-dependent protein catabolic process"/>
    <property type="evidence" value="ECO:0007669"/>
    <property type="project" value="TreeGrafter"/>
</dbReference>
<dbReference type="PROSITE" id="PS50188">
    <property type="entry name" value="B302_SPRY"/>
    <property type="match status" value="1"/>
</dbReference>